<organism evidence="2 3">
    <name type="scientific">Anaeromyxobacter oryzae</name>
    <dbReference type="NCBI Taxonomy" id="2918170"/>
    <lineage>
        <taxon>Bacteria</taxon>
        <taxon>Pseudomonadati</taxon>
        <taxon>Myxococcota</taxon>
        <taxon>Myxococcia</taxon>
        <taxon>Myxococcales</taxon>
        <taxon>Cystobacterineae</taxon>
        <taxon>Anaeromyxobacteraceae</taxon>
        <taxon>Anaeromyxobacter</taxon>
    </lineage>
</organism>
<evidence type="ECO:0000313" key="3">
    <source>
        <dbReference type="Proteomes" id="UP001162891"/>
    </source>
</evidence>
<evidence type="ECO:0000313" key="2">
    <source>
        <dbReference type="EMBL" id="BDG02827.1"/>
    </source>
</evidence>
<dbReference type="EMBL" id="AP025591">
    <property type="protein sequence ID" value="BDG02827.1"/>
    <property type="molecule type" value="Genomic_DNA"/>
</dbReference>
<feature type="compositionally biased region" description="Acidic residues" evidence="1">
    <location>
        <begin position="282"/>
        <end position="293"/>
    </location>
</feature>
<dbReference type="RefSeq" id="WP_248360512.1">
    <property type="nucleotide sequence ID" value="NZ_AP025591.1"/>
</dbReference>
<sequence length="293" mass="32938">MAKAKKPKKPSVIQQFITTHGPIDSFEHVFEAAKPRPDDGDARKAKHGYAVRLSAGAAVFIASKLRKFFPPILPNPDGTGGESPARTGKGVKKLDVNYSTPQLGLGLGVSIKTLNFRDGKTKRYTKNPTRLDNELRAEAMDYHDRQPFAVLVAVLLLPIDACDDGDRNKKKSSWSSFAQVVTVLRHRMNRQSPRDEAQLFERGFVGLYEHTGKHAGEVLFFDMADTPPQFGRPKDLYDLNGLIKHIVNAYDLRNRVKRPWETNADEVVPYAQLLEDDRLEQGEEEDEDEEPEA</sequence>
<name>A0ABM7WTV7_9BACT</name>
<dbReference type="Proteomes" id="UP001162891">
    <property type="component" value="Chromosome"/>
</dbReference>
<reference evidence="3" key="1">
    <citation type="journal article" date="2022" name="Int. J. Syst. Evol. Microbiol.">
        <title>Anaeromyxobacter oryzae sp. nov., Anaeromyxobacter diazotrophicus sp. nov. and Anaeromyxobacter paludicola sp. nov., isolated from paddy soils.</title>
        <authorList>
            <person name="Itoh H."/>
            <person name="Xu Z."/>
            <person name="Mise K."/>
            <person name="Masuda Y."/>
            <person name="Ushijima N."/>
            <person name="Hayakawa C."/>
            <person name="Shiratori Y."/>
            <person name="Senoo K."/>
        </authorList>
    </citation>
    <scope>NUCLEOTIDE SEQUENCE [LARGE SCALE GENOMIC DNA]</scope>
    <source>
        <strain evidence="3">Red232</strain>
    </source>
</reference>
<evidence type="ECO:0000256" key="1">
    <source>
        <dbReference type="SAM" id="MobiDB-lite"/>
    </source>
</evidence>
<accession>A0ABM7WTV7</accession>
<proteinExistence type="predicted"/>
<protein>
    <submittedName>
        <fullName evidence="2">Uncharacterized protein</fullName>
    </submittedName>
</protein>
<keyword evidence="3" id="KW-1185">Reference proteome</keyword>
<gene>
    <name evidence="2" type="ORF">AMOR_18230</name>
</gene>
<feature type="region of interest" description="Disordered" evidence="1">
    <location>
        <begin position="271"/>
        <end position="293"/>
    </location>
</feature>